<dbReference type="InterPro" id="IPR014729">
    <property type="entry name" value="Rossmann-like_a/b/a_fold"/>
</dbReference>
<sequence length="289" mass="30729">MNGSRQAVLAEVSDRPLGVHAVRWAADEAALRRRPLRLLHVQVGPVGAPPDTEPGSRAHSWATHLHARGEGLLREARDQALRRHRELEVGTELASGRPARVLREEAESASLLVLGTPRYVGADSLFAPRDEADTLTGHLPCPVVLVREPSSGVPDDAPVVVGTDGSPSARAAVELAFEEAFLRRVGLLAILVRRLRDAGRTEVLEAARASLSESLAGQGEQYPGVELRQEVVLGDPAAMLASASRRAHCLVVGAHTRGGLKKALLGSTSRTLIHGTYCPLIIASPPPAQ</sequence>
<name>A0A9X2LFX0_9ACTN</name>
<dbReference type="SUPFAM" id="SSF52402">
    <property type="entry name" value="Adenine nucleotide alpha hydrolases-like"/>
    <property type="match status" value="2"/>
</dbReference>
<organism evidence="3 4">
    <name type="scientific">Streptomyces telluris</name>
    <dbReference type="NCBI Taxonomy" id="2720021"/>
    <lineage>
        <taxon>Bacteria</taxon>
        <taxon>Bacillati</taxon>
        <taxon>Actinomycetota</taxon>
        <taxon>Actinomycetes</taxon>
        <taxon>Kitasatosporales</taxon>
        <taxon>Streptomycetaceae</taxon>
        <taxon>Streptomyces</taxon>
    </lineage>
</organism>
<keyword evidence="4" id="KW-1185">Reference proteome</keyword>
<evidence type="ECO:0000256" key="1">
    <source>
        <dbReference type="ARBA" id="ARBA00008791"/>
    </source>
</evidence>
<evidence type="ECO:0000259" key="2">
    <source>
        <dbReference type="Pfam" id="PF00582"/>
    </source>
</evidence>
<dbReference type="InterPro" id="IPR006016">
    <property type="entry name" value="UspA"/>
</dbReference>
<dbReference type="Gene3D" id="3.40.50.620">
    <property type="entry name" value="HUPs"/>
    <property type="match status" value="2"/>
</dbReference>
<dbReference type="Pfam" id="PF00582">
    <property type="entry name" value="Usp"/>
    <property type="match status" value="2"/>
</dbReference>
<protein>
    <submittedName>
        <fullName evidence="3">Universal stress protein</fullName>
    </submittedName>
</protein>
<dbReference type="Proteomes" id="UP001142374">
    <property type="component" value="Unassembled WGS sequence"/>
</dbReference>
<feature type="domain" description="UspA" evidence="2">
    <location>
        <begin position="159"/>
        <end position="282"/>
    </location>
</feature>
<proteinExistence type="inferred from homology"/>
<dbReference type="InterPro" id="IPR006015">
    <property type="entry name" value="Universal_stress_UspA"/>
</dbReference>
<dbReference type="PRINTS" id="PR01438">
    <property type="entry name" value="UNVRSLSTRESS"/>
</dbReference>
<accession>A0A9X2LFX0</accession>
<gene>
    <name evidence="3" type="ORF">NQU55_12020</name>
</gene>
<reference evidence="3" key="1">
    <citation type="submission" date="2022-06" db="EMBL/GenBank/DDBJ databases">
        <title>WGS of actinobacteria.</title>
        <authorList>
            <person name="Thawai C."/>
        </authorList>
    </citation>
    <scope>NUCLEOTIDE SEQUENCE</scope>
    <source>
        <strain evidence="3">AA8</strain>
    </source>
</reference>
<dbReference type="PANTHER" id="PTHR46268">
    <property type="entry name" value="STRESS RESPONSE PROTEIN NHAX"/>
    <property type="match status" value="1"/>
</dbReference>
<dbReference type="EMBL" id="JANIID010000008">
    <property type="protein sequence ID" value="MCQ8770500.1"/>
    <property type="molecule type" value="Genomic_DNA"/>
</dbReference>
<evidence type="ECO:0000313" key="4">
    <source>
        <dbReference type="Proteomes" id="UP001142374"/>
    </source>
</evidence>
<comment type="caution">
    <text evidence="3">The sequence shown here is derived from an EMBL/GenBank/DDBJ whole genome shotgun (WGS) entry which is preliminary data.</text>
</comment>
<dbReference type="AlphaFoldDB" id="A0A9X2LFX0"/>
<comment type="similarity">
    <text evidence="1">Belongs to the universal stress protein A family.</text>
</comment>
<dbReference type="PANTHER" id="PTHR46268:SF6">
    <property type="entry name" value="UNIVERSAL STRESS PROTEIN UP12"/>
    <property type="match status" value="1"/>
</dbReference>
<dbReference type="RefSeq" id="WP_168093549.1">
    <property type="nucleotide sequence ID" value="NZ_JAATER010000156.1"/>
</dbReference>
<feature type="domain" description="UspA" evidence="2">
    <location>
        <begin position="15"/>
        <end position="147"/>
    </location>
</feature>
<evidence type="ECO:0000313" key="3">
    <source>
        <dbReference type="EMBL" id="MCQ8770500.1"/>
    </source>
</evidence>